<dbReference type="EMBL" id="PEBI01000002">
    <property type="protein sequence ID" value="PJM73548.1"/>
    <property type="molecule type" value="Genomic_DNA"/>
</dbReference>
<keyword evidence="5" id="KW-1185">Reference proteome</keyword>
<keyword evidence="2" id="KW-0472">Membrane</keyword>
<dbReference type="PANTHER" id="PTHR40038:SF1">
    <property type="entry name" value="MEMBRANE-ASSOCIATED PROTEIN TCAA"/>
    <property type="match status" value="1"/>
</dbReference>
<keyword evidence="2" id="KW-1133">Transmembrane helix</keyword>
<reference evidence="4 5" key="1">
    <citation type="submission" date="2017-10" db="EMBL/GenBank/DDBJ databases">
        <title>Draft genome sequences of strains TRE 1, TRE 9, TRE H and TRI 7, isolated from tamarins, belonging to four potential novel Bifidobacterium species.</title>
        <authorList>
            <person name="Mattarelli P."/>
            <person name="Modesto M."/>
            <person name="Puglisi E."/>
            <person name="Morelli L."/>
            <person name="Spezio C."/>
            <person name="Bonetti A."/>
            <person name="Sandri C."/>
        </authorList>
    </citation>
    <scope>NUCLEOTIDE SEQUENCE [LARGE SCALE GENOMIC DNA]</scope>
    <source>
        <strain evidence="5">TRE1</strain>
    </source>
</reference>
<feature type="region of interest" description="Disordered" evidence="1">
    <location>
        <begin position="380"/>
        <end position="419"/>
    </location>
</feature>
<dbReference type="RefSeq" id="WP_100510834.1">
    <property type="nucleotide sequence ID" value="NZ_PEBI01000002.1"/>
</dbReference>
<feature type="compositionally biased region" description="Acidic residues" evidence="1">
    <location>
        <begin position="410"/>
        <end position="419"/>
    </location>
</feature>
<protein>
    <recommendedName>
        <fullName evidence="3">Zinc-ribbon domain-containing protein</fullName>
    </recommendedName>
</protein>
<dbReference type="PANTHER" id="PTHR40038">
    <property type="entry name" value="MEMBRANE-ASSOCIATED PROTEIN TCAA"/>
    <property type="match status" value="1"/>
</dbReference>
<keyword evidence="2" id="KW-0812">Transmembrane</keyword>
<proteinExistence type="predicted"/>
<dbReference type="AlphaFoldDB" id="A0A2M9H9R5"/>
<gene>
    <name evidence="4" type="ORF">CS006_05840</name>
</gene>
<dbReference type="Pfam" id="PF13240">
    <property type="entry name" value="Zn_Ribbon_1"/>
    <property type="match status" value="1"/>
</dbReference>
<dbReference type="OrthoDB" id="5181884at2"/>
<evidence type="ECO:0000256" key="1">
    <source>
        <dbReference type="SAM" id="MobiDB-lite"/>
    </source>
</evidence>
<evidence type="ECO:0000313" key="5">
    <source>
        <dbReference type="Proteomes" id="UP000229095"/>
    </source>
</evidence>
<name>A0A2M9H9R5_9BIFI</name>
<feature type="compositionally biased region" description="Polar residues" evidence="1">
    <location>
        <begin position="389"/>
        <end position="403"/>
    </location>
</feature>
<evidence type="ECO:0000256" key="2">
    <source>
        <dbReference type="SAM" id="Phobius"/>
    </source>
</evidence>
<evidence type="ECO:0000313" key="4">
    <source>
        <dbReference type="EMBL" id="PJM73548.1"/>
    </source>
</evidence>
<feature type="transmembrane region" description="Helical" evidence="2">
    <location>
        <begin position="73"/>
        <end position="93"/>
    </location>
</feature>
<evidence type="ECO:0000259" key="3">
    <source>
        <dbReference type="Pfam" id="PF13240"/>
    </source>
</evidence>
<sequence length="419" mass="44883">MIFCTSCGARNDDGTRFCISCGHALQTQNNVTAPLPTAVPMPGVRSLADVADATDATDAAAPTAPQKMSRRMMIILCAIGALIIVLAAVFLTLRSTVFSPQGPLNSYVSAIAEGDYEKASKLVDPGVENDARALMVNKAGENESRRIKNVEISSINQNRVTGKWEATVSYSVDGVQKSSQVTMESAGKKLLFFDSWKVASPMLTTLKIAVPKTMTNVSVNGVDIDLSKAATDKSDASEPDDPSSDVDYSEMTEYSVPAYPGVYNVGFADSQYVTGNEVKINDAAKAAYLVPEATDKLKSEILSQVQKRIDDCTASSALSKDGCSFSNGSFSSSSSMAYTNIKRTATNTPEIAELDLMSGSFTTTTIQTTITYQERYYSDQPWENDSENDSGTISGTISLSNEKLTVDIPNTDEDSDGGW</sequence>
<dbReference type="Proteomes" id="UP000229095">
    <property type="component" value="Unassembled WGS sequence"/>
</dbReference>
<feature type="domain" description="Zinc-ribbon" evidence="3">
    <location>
        <begin position="3"/>
        <end position="25"/>
    </location>
</feature>
<dbReference type="InterPro" id="IPR026870">
    <property type="entry name" value="Zinc_ribbon_dom"/>
</dbReference>
<accession>A0A2M9H9R5</accession>
<comment type="caution">
    <text evidence="4">The sequence shown here is derived from an EMBL/GenBank/DDBJ whole genome shotgun (WGS) entry which is preliminary data.</text>
</comment>
<organism evidence="4 5">
    <name type="scientific">Bifidobacterium primatium</name>
    <dbReference type="NCBI Taxonomy" id="2045438"/>
    <lineage>
        <taxon>Bacteria</taxon>
        <taxon>Bacillati</taxon>
        <taxon>Actinomycetota</taxon>
        <taxon>Actinomycetes</taxon>
        <taxon>Bifidobacteriales</taxon>
        <taxon>Bifidobacteriaceae</taxon>
        <taxon>Bifidobacterium</taxon>
    </lineage>
</organism>